<name>A0AAD4CI25_ASPNN</name>
<gene>
    <name evidence="3" type="ORF">FE257_010999</name>
</gene>
<dbReference type="GO" id="GO:0005737">
    <property type="term" value="C:cytoplasm"/>
    <property type="evidence" value="ECO:0007669"/>
    <property type="project" value="TreeGrafter"/>
</dbReference>
<dbReference type="PANTHER" id="PTHR13847">
    <property type="entry name" value="SARCOSINE DEHYDROGENASE-RELATED"/>
    <property type="match status" value="1"/>
</dbReference>
<accession>A0AAD4CI25</accession>
<evidence type="ECO:0000256" key="1">
    <source>
        <dbReference type="SAM" id="MobiDB-lite"/>
    </source>
</evidence>
<dbReference type="PANTHER" id="PTHR13847:SF213">
    <property type="entry name" value="DEPENDENT OXIDOREDUCTASE, PUTATIVE-RELATED"/>
    <property type="match status" value="1"/>
</dbReference>
<dbReference type="Pfam" id="PF01266">
    <property type="entry name" value="DAO"/>
    <property type="match status" value="1"/>
</dbReference>
<evidence type="ECO:0000259" key="2">
    <source>
        <dbReference type="Pfam" id="PF01266"/>
    </source>
</evidence>
<evidence type="ECO:0000313" key="3">
    <source>
        <dbReference type="EMBL" id="KAF9886876.1"/>
    </source>
</evidence>
<dbReference type="Proteomes" id="UP001194746">
    <property type="component" value="Unassembled WGS sequence"/>
</dbReference>
<dbReference type="Gene3D" id="3.30.9.10">
    <property type="entry name" value="D-Amino Acid Oxidase, subunit A, domain 2"/>
    <property type="match status" value="1"/>
</dbReference>
<dbReference type="AlphaFoldDB" id="A0AAD4CI25"/>
<keyword evidence="4" id="KW-1185">Reference proteome</keyword>
<dbReference type="Gene3D" id="3.50.50.60">
    <property type="entry name" value="FAD/NAD(P)-binding domain"/>
    <property type="match status" value="1"/>
</dbReference>
<dbReference type="EMBL" id="VCAU01000070">
    <property type="protein sequence ID" value="KAF9886876.1"/>
    <property type="molecule type" value="Genomic_DNA"/>
</dbReference>
<dbReference type="SUPFAM" id="SSF51905">
    <property type="entry name" value="FAD/NAD(P)-binding domain"/>
    <property type="match status" value="1"/>
</dbReference>
<reference evidence="3" key="1">
    <citation type="journal article" date="2019" name="Beilstein J. Org. Chem.">
        <title>Nanangenines: drimane sesquiterpenoids as the dominant metabolite cohort of a novel Australian fungus, Aspergillus nanangensis.</title>
        <authorList>
            <person name="Lacey H.J."/>
            <person name="Gilchrist C.L.M."/>
            <person name="Crombie A."/>
            <person name="Kalaitzis J.A."/>
            <person name="Vuong D."/>
            <person name="Rutledge P.J."/>
            <person name="Turner P."/>
            <person name="Pitt J.I."/>
            <person name="Lacey E."/>
            <person name="Chooi Y.H."/>
            <person name="Piggott A.M."/>
        </authorList>
    </citation>
    <scope>NUCLEOTIDE SEQUENCE</scope>
    <source>
        <strain evidence="3">MST-FP2251</strain>
    </source>
</reference>
<feature type="domain" description="FAD dependent oxidoreductase" evidence="2">
    <location>
        <begin position="62"/>
        <end position="474"/>
    </location>
</feature>
<feature type="compositionally biased region" description="Polar residues" evidence="1">
    <location>
        <begin position="36"/>
        <end position="56"/>
    </location>
</feature>
<comment type="caution">
    <text evidence="3">The sequence shown here is derived from an EMBL/GenBank/DDBJ whole genome shotgun (WGS) entry which is preliminary data.</text>
</comment>
<dbReference type="InterPro" id="IPR036188">
    <property type="entry name" value="FAD/NAD-bd_sf"/>
</dbReference>
<proteinExistence type="predicted"/>
<feature type="region of interest" description="Disordered" evidence="1">
    <location>
        <begin position="28"/>
        <end position="56"/>
    </location>
</feature>
<sequence length="508" mass="55146">MSVVQSVLFNPAIPKQDRQDAINRIHADPGIPTPNPTSSFWLRTPHPTLSQTQSKQLPPEADVVIIGSGITAASIARTLLKESSKPDQGSSKPAVAIIEARDICSGATGRNGGHILATAEDFVDLEEAFGLDVAKKVTRFRLAHLAEVLKVAAEEDLTEESQARKVQSLTVCFDESVWRGLVHCITRFKECMPDEAKEWKILEKDEIPKEFCLPSARGIIALPAGAIWPYKFVTGLLARLKQEFPQDLVIETNTPVMEVRRDATTTAAAAAIDLPYSVVTSRGTIKARHVIHCTNAHVGHLVPGLRGRIFPIRGQMSAQNPGQDFACQGEQHSWTFVYERGFDYLTQLPDGGQAGTSAKMMFGGGFAQGEAGGVADLGISTDSELSLYADIHLSGALSAIFGRENWGSVSGPGVEQMWTGNMSYTFDGLPWVGKLPDLATQRGPVHPGQGAEWISSACCGEGMVQTWLSGKALGRMLLIHDNRLSGPQDLSWFPDEMLVTEERIQKAH</sequence>
<protein>
    <recommendedName>
        <fullName evidence="2">FAD dependent oxidoreductase domain-containing protein</fullName>
    </recommendedName>
</protein>
<organism evidence="3 4">
    <name type="scientific">Aspergillus nanangensis</name>
    <dbReference type="NCBI Taxonomy" id="2582783"/>
    <lineage>
        <taxon>Eukaryota</taxon>
        <taxon>Fungi</taxon>
        <taxon>Dikarya</taxon>
        <taxon>Ascomycota</taxon>
        <taxon>Pezizomycotina</taxon>
        <taxon>Eurotiomycetes</taxon>
        <taxon>Eurotiomycetidae</taxon>
        <taxon>Eurotiales</taxon>
        <taxon>Aspergillaceae</taxon>
        <taxon>Aspergillus</taxon>
        <taxon>Aspergillus subgen. Circumdati</taxon>
    </lineage>
</organism>
<evidence type="ECO:0000313" key="4">
    <source>
        <dbReference type="Proteomes" id="UP001194746"/>
    </source>
</evidence>
<dbReference type="InterPro" id="IPR006076">
    <property type="entry name" value="FAD-dep_OxRdtase"/>
</dbReference>
<reference evidence="3" key="2">
    <citation type="submission" date="2020-02" db="EMBL/GenBank/DDBJ databases">
        <authorList>
            <person name="Gilchrist C.L.M."/>
            <person name="Chooi Y.-H."/>
        </authorList>
    </citation>
    <scope>NUCLEOTIDE SEQUENCE</scope>
    <source>
        <strain evidence="3">MST-FP2251</strain>
    </source>
</reference>